<evidence type="ECO:0000256" key="4">
    <source>
        <dbReference type="ARBA" id="ARBA00022840"/>
    </source>
</evidence>
<name>A0ABN4Z0K8_SPOUR</name>
<protein>
    <submittedName>
        <fullName evidence="10">Multidrug ABC transporter ATP-binding protein</fullName>
    </submittedName>
</protein>
<dbReference type="InterPro" id="IPR003593">
    <property type="entry name" value="AAA+_ATPase"/>
</dbReference>
<dbReference type="EMBL" id="CP015108">
    <property type="protein sequence ID" value="ARF15755.1"/>
    <property type="molecule type" value="Genomic_DNA"/>
</dbReference>
<reference evidence="10 11" key="1">
    <citation type="submission" date="2016-04" db="EMBL/GenBank/DDBJ databases">
        <title>Comparative Genomics and Epigenetics of Sporosarcina ureae.</title>
        <authorList>
            <person name="Oliver A.S."/>
            <person name="Cooper K.K."/>
        </authorList>
    </citation>
    <scope>NUCLEOTIDE SEQUENCE [LARGE SCALE GENOMIC DNA]</scope>
    <source>
        <strain evidence="10 11">S204</strain>
    </source>
</reference>
<dbReference type="PROSITE" id="PS50929">
    <property type="entry name" value="ABC_TM1F"/>
    <property type="match status" value="1"/>
</dbReference>
<evidence type="ECO:0000256" key="7">
    <source>
        <dbReference type="SAM" id="Phobius"/>
    </source>
</evidence>
<dbReference type="Pfam" id="PF00005">
    <property type="entry name" value="ABC_tran"/>
    <property type="match status" value="1"/>
</dbReference>
<evidence type="ECO:0000256" key="6">
    <source>
        <dbReference type="ARBA" id="ARBA00023136"/>
    </source>
</evidence>
<evidence type="ECO:0000256" key="1">
    <source>
        <dbReference type="ARBA" id="ARBA00004651"/>
    </source>
</evidence>
<gene>
    <name evidence="10" type="ORF">SporoS204_11805</name>
</gene>
<dbReference type="PANTHER" id="PTHR43394:SF1">
    <property type="entry name" value="ATP-BINDING CASSETTE SUB-FAMILY B MEMBER 10, MITOCHONDRIAL"/>
    <property type="match status" value="1"/>
</dbReference>
<organism evidence="10 11">
    <name type="scientific">Sporosarcina ureae</name>
    <dbReference type="NCBI Taxonomy" id="1571"/>
    <lineage>
        <taxon>Bacteria</taxon>
        <taxon>Bacillati</taxon>
        <taxon>Bacillota</taxon>
        <taxon>Bacilli</taxon>
        <taxon>Bacillales</taxon>
        <taxon>Caryophanaceae</taxon>
        <taxon>Sporosarcina</taxon>
    </lineage>
</organism>
<accession>A0ABN4Z0K8</accession>
<sequence>MRKPFGYEPIIRKEDLSKVQRKKVQKAGDWKSVLARIWRLIDQQRSLLIAVMTLVLISSALALIGPLMIGKIIDDFIIPKKVDGLSMQIGLLLLVYAGFSLSTYFQNYWMVGIAQQTVYRLRTQLFGHLQKLPIRFFDKRQHGELMSRVTNDIENVSQTLNSSLIQVFSSVLTLVGTVSIMLYLSPLLTLLTMIIVPLMFIAMRWITRRTGILFKEQQRAIGELNGMIEETISGQRVVKAFSQEQNVMEEFAQKSERLRTAGFWAQTYSGFIPKVMNTLNNMSFAIVAGVGGLLAVTGYGGVTVGTIVIFSEYARQFTRPLNDLANQFNTVLSAIAGAERVFAIMDEPVEKDEATKQIETLHGDVEFRDVTFGYEEEAIIKNLSFHVQSGETAAFVGATGAGKTTIMQLLSRFYEVDSGQILLDGIAIDELPRHTVRSQMAFVLQDPFLFEATVRENIRYGRLDATDEEVEEAAKKANAHSFICKLSSGYDTVLTAGGEEISQGQKQLLSIARALVADPTLLLLDEATSSIDTVTELAIQEALERLMEGRTSFVIAHRLNTIRQADKIFVLADGELLESGSHDELLKRKGVFYGMLNNEEKVEAVDRSLPLTID</sequence>
<evidence type="ECO:0000256" key="5">
    <source>
        <dbReference type="ARBA" id="ARBA00022989"/>
    </source>
</evidence>
<keyword evidence="2 7" id="KW-0812">Transmembrane</keyword>
<keyword evidence="4 10" id="KW-0067">ATP-binding</keyword>
<dbReference type="InterPro" id="IPR039421">
    <property type="entry name" value="Type_1_exporter"/>
</dbReference>
<dbReference type="CDD" id="cd03254">
    <property type="entry name" value="ABCC_Glucan_exporter_like"/>
    <property type="match status" value="1"/>
</dbReference>
<dbReference type="Proteomes" id="UP000192486">
    <property type="component" value="Chromosome"/>
</dbReference>
<dbReference type="Pfam" id="PF00664">
    <property type="entry name" value="ABC_membrane"/>
    <property type="match status" value="1"/>
</dbReference>
<evidence type="ECO:0000313" key="10">
    <source>
        <dbReference type="EMBL" id="ARF15755.1"/>
    </source>
</evidence>
<dbReference type="Gene3D" id="1.20.1560.10">
    <property type="entry name" value="ABC transporter type 1, transmembrane domain"/>
    <property type="match status" value="1"/>
</dbReference>
<feature type="transmembrane region" description="Helical" evidence="7">
    <location>
        <begin position="284"/>
        <end position="310"/>
    </location>
</feature>
<dbReference type="PROSITE" id="PS50893">
    <property type="entry name" value="ABC_TRANSPORTER_2"/>
    <property type="match status" value="1"/>
</dbReference>
<dbReference type="GO" id="GO:0005524">
    <property type="term" value="F:ATP binding"/>
    <property type="evidence" value="ECO:0007669"/>
    <property type="project" value="UniProtKB-KW"/>
</dbReference>
<dbReference type="RefSeq" id="WP_051210501.1">
    <property type="nucleotide sequence ID" value="NZ_CP015108.1"/>
</dbReference>
<evidence type="ECO:0000259" key="8">
    <source>
        <dbReference type="PROSITE" id="PS50893"/>
    </source>
</evidence>
<dbReference type="SUPFAM" id="SSF52540">
    <property type="entry name" value="P-loop containing nucleoside triphosphate hydrolases"/>
    <property type="match status" value="1"/>
</dbReference>
<evidence type="ECO:0000256" key="3">
    <source>
        <dbReference type="ARBA" id="ARBA00022741"/>
    </source>
</evidence>
<dbReference type="SUPFAM" id="SSF90123">
    <property type="entry name" value="ABC transporter transmembrane region"/>
    <property type="match status" value="1"/>
</dbReference>
<keyword evidence="6 7" id="KW-0472">Membrane</keyword>
<evidence type="ECO:0000259" key="9">
    <source>
        <dbReference type="PROSITE" id="PS50929"/>
    </source>
</evidence>
<keyword evidence="11" id="KW-1185">Reference proteome</keyword>
<dbReference type="SMART" id="SM00382">
    <property type="entry name" value="AAA"/>
    <property type="match status" value="1"/>
</dbReference>
<feature type="transmembrane region" description="Helical" evidence="7">
    <location>
        <begin position="164"/>
        <end position="184"/>
    </location>
</feature>
<dbReference type="CDD" id="cd18547">
    <property type="entry name" value="ABC_6TM_Tm288_like"/>
    <property type="match status" value="1"/>
</dbReference>
<dbReference type="InterPro" id="IPR027417">
    <property type="entry name" value="P-loop_NTPase"/>
</dbReference>
<feature type="transmembrane region" description="Helical" evidence="7">
    <location>
        <begin position="190"/>
        <end position="207"/>
    </location>
</feature>
<feature type="transmembrane region" description="Helical" evidence="7">
    <location>
        <begin position="47"/>
        <end position="73"/>
    </location>
</feature>
<dbReference type="PANTHER" id="PTHR43394">
    <property type="entry name" value="ATP-DEPENDENT PERMEASE MDL1, MITOCHONDRIAL"/>
    <property type="match status" value="1"/>
</dbReference>
<dbReference type="InterPro" id="IPR011527">
    <property type="entry name" value="ABC1_TM_dom"/>
</dbReference>
<dbReference type="InterPro" id="IPR017871">
    <property type="entry name" value="ABC_transporter-like_CS"/>
</dbReference>
<dbReference type="PROSITE" id="PS00211">
    <property type="entry name" value="ABC_TRANSPORTER_1"/>
    <property type="match status" value="1"/>
</dbReference>
<feature type="domain" description="ABC transporter" evidence="8">
    <location>
        <begin position="365"/>
        <end position="598"/>
    </location>
</feature>
<feature type="domain" description="ABC transmembrane type-1" evidence="9">
    <location>
        <begin position="49"/>
        <end position="333"/>
    </location>
</feature>
<dbReference type="InterPro" id="IPR036640">
    <property type="entry name" value="ABC1_TM_sf"/>
</dbReference>
<proteinExistence type="predicted"/>
<dbReference type="InterPro" id="IPR003439">
    <property type="entry name" value="ABC_transporter-like_ATP-bd"/>
</dbReference>
<dbReference type="Gene3D" id="3.40.50.300">
    <property type="entry name" value="P-loop containing nucleotide triphosphate hydrolases"/>
    <property type="match status" value="1"/>
</dbReference>
<keyword evidence="5 7" id="KW-1133">Transmembrane helix</keyword>
<feature type="transmembrane region" description="Helical" evidence="7">
    <location>
        <begin position="85"/>
        <end position="105"/>
    </location>
</feature>
<evidence type="ECO:0000313" key="11">
    <source>
        <dbReference type="Proteomes" id="UP000192486"/>
    </source>
</evidence>
<comment type="subcellular location">
    <subcellularLocation>
        <location evidence="1">Cell membrane</location>
        <topology evidence="1">Multi-pass membrane protein</topology>
    </subcellularLocation>
</comment>
<evidence type="ECO:0000256" key="2">
    <source>
        <dbReference type="ARBA" id="ARBA00022692"/>
    </source>
</evidence>
<keyword evidence="3" id="KW-0547">Nucleotide-binding</keyword>